<feature type="domain" description="Response regulatory" evidence="2">
    <location>
        <begin position="3"/>
        <end position="118"/>
    </location>
</feature>
<dbReference type="PANTHER" id="PTHR43228">
    <property type="entry name" value="TWO-COMPONENT RESPONSE REGULATOR"/>
    <property type="match status" value="1"/>
</dbReference>
<keyword evidence="4" id="KW-1185">Reference proteome</keyword>
<reference evidence="3 4" key="1">
    <citation type="submission" date="2019-05" db="EMBL/GenBank/DDBJ databases">
        <authorList>
            <person name="Narsing Rao M.P."/>
            <person name="Li W.J."/>
        </authorList>
    </citation>
    <scope>NUCLEOTIDE SEQUENCE [LARGE SCALE GENOMIC DNA]</scope>
    <source>
        <strain evidence="3 4">SYSU_K30003</strain>
    </source>
</reference>
<dbReference type="SUPFAM" id="SSF52172">
    <property type="entry name" value="CheY-like"/>
    <property type="match status" value="1"/>
</dbReference>
<name>A0A5R9G085_9BACL</name>
<dbReference type="Proteomes" id="UP000309676">
    <property type="component" value="Unassembled WGS sequence"/>
</dbReference>
<dbReference type="Pfam" id="PF00072">
    <property type="entry name" value="Response_reg"/>
    <property type="match status" value="1"/>
</dbReference>
<dbReference type="InterPro" id="IPR052048">
    <property type="entry name" value="ST_Response_Regulator"/>
</dbReference>
<feature type="modified residue" description="4-aspartylphosphate" evidence="1">
    <location>
        <position position="53"/>
    </location>
</feature>
<dbReference type="PANTHER" id="PTHR43228:SF1">
    <property type="entry name" value="TWO-COMPONENT RESPONSE REGULATOR ARR22"/>
    <property type="match status" value="1"/>
</dbReference>
<dbReference type="InterPro" id="IPR011006">
    <property type="entry name" value="CheY-like_superfamily"/>
</dbReference>
<dbReference type="GO" id="GO:0000160">
    <property type="term" value="P:phosphorelay signal transduction system"/>
    <property type="evidence" value="ECO:0007669"/>
    <property type="project" value="InterPro"/>
</dbReference>
<organism evidence="3 4">
    <name type="scientific">Paenibacillus antri</name>
    <dbReference type="NCBI Taxonomy" id="2582848"/>
    <lineage>
        <taxon>Bacteria</taxon>
        <taxon>Bacillati</taxon>
        <taxon>Bacillota</taxon>
        <taxon>Bacilli</taxon>
        <taxon>Bacillales</taxon>
        <taxon>Paenibacillaceae</taxon>
        <taxon>Paenibacillus</taxon>
    </lineage>
</organism>
<dbReference type="RefSeq" id="WP_138196890.1">
    <property type="nucleotide sequence ID" value="NZ_VCIW01000019.1"/>
</dbReference>
<dbReference type="AlphaFoldDB" id="A0A5R9G085"/>
<protein>
    <submittedName>
        <fullName evidence="3">Response regulator</fullName>
    </submittedName>
</protein>
<evidence type="ECO:0000313" key="3">
    <source>
        <dbReference type="EMBL" id="TLS49737.1"/>
    </source>
</evidence>
<dbReference type="Gene3D" id="3.40.50.2300">
    <property type="match status" value="1"/>
</dbReference>
<gene>
    <name evidence="3" type="ORF">FE782_24015</name>
</gene>
<keyword evidence="1" id="KW-0597">Phosphoprotein</keyword>
<accession>A0A5R9G085</accession>
<dbReference type="OrthoDB" id="9790669at2"/>
<sequence>MATILIADDAAFLRVMLKDLLERAGHTVVTEAANGLEAIDKYRAYRPELVILDLNMPEMGGIEALEHIMRMDAKAKVIMCSALGHRHLIVNSVHRGAKDYILKPFNADRVLTAVDRVFHPSVLMAE</sequence>
<dbReference type="PROSITE" id="PS50110">
    <property type="entry name" value="RESPONSE_REGULATORY"/>
    <property type="match status" value="1"/>
</dbReference>
<evidence type="ECO:0000256" key="1">
    <source>
        <dbReference type="PROSITE-ProRule" id="PRU00169"/>
    </source>
</evidence>
<evidence type="ECO:0000259" key="2">
    <source>
        <dbReference type="PROSITE" id="PS50110"/>
    </source>
</evidence>
<comment type="caution">
    <text evidence="3">The sequence shown here is derived from an EMBL/GenBank/DDBJ whole genome shotgun (WGS) entry which is preliminary data.</text>
</comment>
<evidence type="ECO:0000313" key="4">
    <source>
        <dbReference type="Proteomes" id="UP000309676"/>
    </source>
</evidence>
<proteinExistence type="predicted"/>
<dbReference type="EMBL" id="VCIW01000019">
    <property type="protein sequence ID" value="TLS49737.1"/>
    <property type="molecule type" value="Genomic_DNA"/>
</dbReference>
<dbReference type="SMART" id="SM00448">
    <property type="entry name" value="REC"/>
    <property type="match status" value="1"/>
</dbReference>
<dbReference type="InterPro" id="IPR001789">
    <property type="entry name" value="Sig_transdc_resp-reg_receiver"/>
</dbReference>